<feature type="compositionally biased region" description="Pro residues" evidence="1">
    <location>
        <begin position="119"/>
        <end position="129"/>
    </location>
</feature>
<sequence length="153" mass="16879">MARPMLILLVVSAGLVESFHRQTGKHCQRLGKQPSEQTPAKHCWFHCYDEDRNIVHRRLESYGTPCLGRRDRPLGFCWGSHCYQDRFGRRPPWSPPPDNSGRAGVKPTDSASTTAGPPTSGPHTPPTTAPPSGSAADRNSTANEEVPKKQPQK</sequence>
<proteinExistence type="predicted"/>
<feature type="compositionally biased region" description="Low complexity" evidence="1">
    <location>
        <begin position="107"/>
        <end position="118"/>
    </location>
</feature>
<dbReference type="AlphaFoldDB" id="A0A224Y1Q9"/>
<name>A0A224Y1Q9_9ACAR</name>
<evidence type="ECO:0000313" key="3">
    <source>
        <dbReference type="EMBL" id="MAA11506.1"/>
    </source>
</evidence>
<reference evidence="3" key="1">
    <citation type="journal article" date="2017" name="Parasit. Vectors">
        <title>Sialotranscriptomics of Rhipicephalus zambeziensis reveals intricate expression profiles of secretory proteins and suggests tight temporal transcriptional regulation during blood-feeding.</title>
        <authorList>
            <person name="de Castro M.H."/>
            <person name="de Klerk D."/>
            <person name="Pienaar R."/>
            <person name="Rees D.J.G."/>
            <person name="Mans B.J."/>
        </authorList>
    </citation>
    <scope>NUCLEOTIDE SEQUENCE</scope>
    <source>
        <tissue evidence="3">Salivary glands</tissue>
    </source>
</reference>
<dbReference type="EMBL" id="GFPF01000360">
    <property type="protein sequence ID" value="MAA11506.1"/>
    <property type="molecule type" value="Transcribed_RNA"/>
</dbReference>
<accession>A0A224Y1Q9</accession>
<feature type="region of interest" description="Disordered" evidence="1">
    <location>
        <begin position="84"/>
        <end position="153"/>
    </location>
</feature>
<feature type="signal peptide" evidence="2">
    <location>
        <begin position="1"/>
        <end position="18"/>
    </location>
</feature>
<protein>
    <submittedName>
        <fullName evidence="3">Basic tail secreted protein</fullName>
    </submittedName>
</protein>
<organism evidence="3">
    <name type="scientific">Rhipicephalus zambeziensis</name>
    <dbReference type="NCBI Taxonomy" id="60191"/>
    <lineage>
        <taxon>Eukaryota</taxon>
        <taxon>Metazoa</taxon>
        <taxon>Ecdysozoa</taxon>
        <taxon>Arthropoda</taxon>
        <taxon>Chelicerata</taxon>
        <taxon>Arachnida</taxon>
        <taxon>Acari</taxon>
        <taxon>Parasitiformes</taxon>
        <taxon>Ixodida</taxon>
        <taxon>Ixodoidea</taxon>
        <taxon>Ixodidae</taxon>
        <taxon>Rhipicephalinae</taxon>
        <taxon>Rhipicephalus</taxon>
        <taxon>Rhipicephalus</taxon>
    </lineage>
</organism>
<keyword evidence="2" id="KW-0732">Signal</keyword>
<evidence type="ECO:0000256" key="1">
    <source>
        <dbReference type="SAM" id="MobiDB-lite"/>
    </source>
</evidence>
<feature type="chain" id="PRO_5013098613" evidence="2">
    <location>
        <begin position="19"/>
        <end position="153"/>
    </location>
</feature>
<evidence type="ECO:0000256" key="2">
    <source>
        <dbReference type="SAM" id="SignalP"/>
    </source>
</evidence>